<feature type="domain" description="Impact N-terminal" evidence="2">
    <location>
        <begin position="10"/>
        <end position="86"/>
    </location>
</feature>
<dbReference type="STRING" id="88036.D8QVQ6"/>
<dbReference type="eggNOG" id="KOG3299">
    <property type="taxonomic scope" value="Eukaryota"/>
</dbReference>
<dbReference type="GO" id="GO:0005737">
    <property type="term" value="C:cytoplasm"/>
    <property type="evidence" value="ECO:0000318"/>
    <property type="project" value="GO_Central"/>
</dbReference>
<comment type="similarity">
    <text evidence="1">Belongs to the IMPACT family.</text>
</comment>
<gene>
    <name evidence="3" type="ORF">SELMODRAFT_68940</name>
</gene>
<dbReference type="InParanoid" id="D8QVQ6"/>
<dbReference type="GO" id="GO:0006446">
    <property type="term" value="P:regulation of translational initiation"/>
    <property type="evidence" value="ECO:0000318"/>
    <property type="project" value="GO_Central"/>
</dbReference>
<dbReference type="AlphaFoldDB" id="D8QVQ6"/>
<proteinExistence type="inferred from homology"/>
<dbReference type="OMA" id="CWAYNVI"/>
<dbReference type="HOGENOM" id="CLU_083552_3_2_1"/>
<dbReference type="InterPro" id="IPR020568">
    <property type="entry name" value="Ribosomal_Su5_D2-typ_SF"/>
</dbReference>
<evidence type="ECO:0000313" key="3">
    <source>
        <dbReference type="EMBL" id="EFJ36498.1"/>
    </source>
</evidence>
<dbReference type="Gramene" id="EFJ36498">
    <property type="protein sequence ID" value="EFJ36498"/>
    <property type="gene ID" value="SELMODRAFT_68940"/>
</dbReference>
<dbReference type="PANTHER" id="PTHR16301:SF20">
    <property type="entry name" value="IMPACT FAMILY MEMBER YIGZ"/>
    <property type="match status" value="1"/>
</dbReference>
<keyword evidence="4" id="KW-1185">Reference proteome</keyword>
<feature type="non-terminal residue" evidence="3">
    <location>
        <position position="98"/>
    </location>
</feature>
<dbReference type="InterPro" id="IPR036956">
    <property type="entry name" value="Impact_N_sf"/>
</dbReference>
<evidence type="ECO:0000259" key="2">
    <source>
        <dbReference type="Pfam" id="PF01205"/>
    </source>
</evidence>
<evidence type="ECO:0000256" key="1">
    <source>
        <dbReference type="ARBA" id="ARBA00007665"/>
    </source>
</evidence>
<protein>
    <recommendedName>
        <fullName evidence="2">Impact N-terminal domain-containing protein</fullName>
    </recommendedName>
</protein>
<dbReference type="Pfam" id="PF01205">
    <property type="entry name" value="Impact_N"/>
    <property type="match status" value="1"/>
</dbReference>
<dbReference type="PANTHER" id="PTHR16301">
    <property type="entry name" value="IMPACT-RELATED"/>
    <property type="match status" value="1"/>
</dbReference>
<accession>D8QVQ6</accession>
<dbReference type="KEGG" id="smo:SELMODRAFT_68940"/>
<sequence>SAHSFVCKVLDPRATHECWAYNVIKERYRFSDDGEPGGTAGRPIYAAIENSGVDGVMVVVTRYFGGTKLGTGGLVRAYGGIAADCLKDAPTHIVKAKV</sequence>
<name>D8QVQ6_SELML</name>
<organism evidence="4">
    <name type="scientific">Selaginella moellendorffii</name>
    <name type="common">Spikemoss</name>
    <dbReference type="NCBI Taxonomy" id="88036"/>
    <lineage>
        <taxon>Eukaryota</taxon>
        <taxon>Viridiplantae</taxon>
        <taxon>Streptophyta</taxon>
        <taxon>Embryophyta</taxon>
        <taxon>Tracheophyta</taxon>
        <taxon>Lycopodiopsida</taxon>
        <taxon>Selaginellales</taxon>
        <taxon>Selaginellaceae</taxon>
        <taxon>Selaginella</taxon>
    </lineage>
</organism>
<reference evidence="3 4" key="1">
    <citation type="journal article" date="2011" name="Science">
        <title>The Selaginella genome identifies genetic changes associated with the evolution of vascular plants.</title>
        <authorList>
            <person name="Banks J.A."/>
            <person name="Nishiyama T."/>
            <person name="Hasebe M."/>
            <person name="Bowman J.L."/>
            <person name="Gribskov M."/>
            <person name="dePamphilis C."/>
            <person name="Albert V.A."/>
            <person name="Aono N."/>
            <person name="Aoyama T."/>
            <person name="Ambrose B.A."/>
            <person name="Ashton N.W."/>
            <person name="Axtell M.J."/>
            <person name="Barker E."/>
            <person name="Barker M.S."/>
            <person name="Bennetzen J.L."/>
            <person name="Bonawitz N.D."/>
            <person name="Chapple C."/>
            <person name="Cheng C."/>
            <person name="Correa L.G."/>
            <person name="Dacre M."/>
            <person name="DeBarry J."/>
            <person name="Dreyer I."/>
            <person name="Elias M."/>
            <person name="Engstrom E.M."/>
            <person name="Estelle M."/>
            <person name="Feng L."/>
            <person name="Finet C."/>
            <person name="Floyd S.K."/>
            <person name="Frommer W.B."/>
            <person name="Fujita T."/>
            <person name="Gramzow L."/>
            <person name="Gutensohn M."/>
            <person name="Harholt J."/>
            <person name="Hattori M."/>
            <person name="Heyl A."/>
            <person name="Hirai T."/>
            <person name="Hiwatashi Y."/>
            <person name="Ishikawa M."/>
            <person name="Iwata M."/>
            <person name="Karol K.G."/>
            <person name="Koehler B."/>
            <person name="Kolukisaoglu U."/>
            <person name="Kubo M."/>
            <person name="Kurata T."/>
            <person name="Lalonde S."/>
            <person name="Li K."/>
            <person name="Li Y."/>
            <person name="Litt A."/>
            <person name="Lyons E."/>
            <person name="Manning G."/>
            <person name="Maruyama T."/>
            <person name="Michael T.P."/>
            <person name="Mikami K."/>
            <person name="Miyazaki S."/>
            <person name="Morinaga S."/>
            <person name="Murata T."/>
            <person name="Mueller-Roeber B."/>
            <person name="Nelson D.R."/>
            <person name="Obara M."/>
            <person name="Oguri Y."/>
            <person name="Olmstead R.G."/>
            <person name="Onodera N."/>
            <person name="Petersen B.L."/>
            <person name="Pils B."/>
            <person name="Prigge M."/>
            <person name="Rensing S.A."/>
            <person name="Riano-Pachon D.M."/>
            <person name="Roberts A.W."/>
            <person name="Sato Y."/>
            <person name="Scheller H.V."/>
            <person name="Schulz B."/>
            <person name="Schulz C."/>
            <person name="Shakirov E.V."/>
            <person name="Shibagaki N."/>
            <person name="Shinohara N."/>
            <person name="Shippen D.E."/>
            <person name="Soerensen I."/>
            <person name="Sotooka R."/>
            <person name="Sugimoto N."/>
            <person name="Sugita M."/>
            <person name="Sumikawa N."/>
            <person name="Tanurdzic M."/>
            <person name="Theissen G."/>
            <person name="Ulvskov P."/>
            <person name="Wakazuki S."/>
            <person name="Weng J.K."/>
            <person name="Willats W.W."/>
            <person name="Wipf D."/>
            <person name="Wolf P.G."/>
            <person name="Yang L."/>
            <person name="Zimmer A.D."/>
            <person name="Zhu Q."/>
            <person name="Mitros T."/>
            <person name="Hellsten U."/>
            <person name="Loque D."/>
            <person name="Otillar R."/>
            <person name="Salamov A."/>
            <person name="Schmutz J."/>
            <person name="Shapiro H."/>
            <person name="Lindquist E."/>
            <person name="Lucas S."/>
            <person name="Rokhsar D."/>
            <person name="Grigoriev I.V."/>
        </authorList>
    </citation>
    <scope>NUCLEOTIDE SEQUENCE [LARGE SCALE GENOMIC DNA]</scope>
</reference>
<feature type="non-terminal residue" evidence="3">
    <location>
        <position position="1"/>
    </location>
</feature>
<dbReference type="Proteomes" id="UP000001514">
    <property type="component" value="Unassembled WGS sequence"/>
</dbReference>
<dbReference type="InterPro" id="IPR001498">
    <property type="entry name" value="Impact_N"/>
</dbReference>
<evidence type="ECO:0000313" key="4">
    <source>
        <dbReference type="Proteomes" id="UP000001514"/>
    </source>
</evidence>
<dbReference type="Gene3D" id="3.30.230.30">
    <property type="entry name" value="Impact, N-terminal domain"/>
    <property type="match status" value="1"/>
</dbReference>
<dbReference type="SUPFAM" id="SSF54211">
    <property type="entry name" value="Ribosomal protein S5 domain 2-like"/>
    <property type="match status" value="1"/>
</dbReference>
<dbReference type="InterPro" id="IPR023582">
    <property type="entry name" value="Impact"/>
</dbReference>
<dbReference type="EMBL" id="GL377567">
    <property type="protein sequence ID" value="EFJ36498.1"/>
    <property type="molecule type" value="Genomic_DNA"/>
</dbReference>